<name>A0A495V8H1_9GAMM</name>
<dbReference type="InterPro" id="IPR050411">
    <property type="entry name" value="AlphaKG_dependent_hydroxylases"/>
</dbReference>
<evidence type="ECO:0000256" key="2">
    <source>
        <dbReference type="ARBA" id="ARBA00023002"/>
    </source>
</evidence>
<comment type="caution">
    <text evidence="6">The sequence shown here is derived from an EMBL/GenBank/DDBJ whole genome shotgun (WGS) entry which is preliminary data.</text>
</comment>
<protein>
    <submittedName>
        <fullName evidence="6">Alpha-ketoglutarate-dependent taurine dioxygenase</fullName>
    </submittedName>
</protein>
<dbReference type="SUPFAM" id="SSF51197">
    <property type="entry name" value="Clavaminate synthase-like"/>
    <property type="match status" value="1"/>
</dbReference>
<reference evidence="6 7" key="1">
    <citation type="submission" date="2018-10" db="EMBL/GenBank/DDBJ databases">
        <title>Genomic Encyclopedia of Archaeal and Bacterial Type Strains, Phase II (KMG-II): from individual species to whole genera.</title>
        <authorList>
            <person name="Goeker M."/>
        </authorList>
    </citation>
    <scope>NUCLEOTIDE SEQUENCE [LARGE SCALE GENOMIC DNA]</scope>
    <source>
        <strain evidence="6 7">DSM 235</strain>
    </source>
</reference>
<dbReference type="EMBL" id="RBXL01000001">
    <property type="protein sequence ID" value="RKT45711.1"/>
    <property type="molecule type" value="Genomic_DNA"/>
</dbReference>
<dbReference type="Pfam" id="PF02668">
    <property type="entry name" value="TauD"/>
    <property type="match status" value="1"/>
</dbReference>
<proteinExistence type="predicted"/>
<gene>
    <name evidence="6" type="ORF">BDD21_3183</name>
</gene>
<evidence type="ECO:0000259" key="5">
    <source>
        <dbReference type="Pfam" id="PF02668"/>
    </source>
</evidence>
<dbReference type="PANTHER" id="PTHR10696">
    <property type="entry name" value="GAMMA-BUTYROBETAINE HYDROXYLASE-RELATED"/>
    <property type="match status" value="1"/>
</dbReference>
<dbReference type="Gene3D" id="3.60.130.10">
    <property type="entry name" value="Clavaminate synthase-like"/>
    <property type="match status" value="1"/>
</dbReference>
<sequence>MDDPFDLSDDRAYSHWRTRKLRAYPAEITDLRVPVERLDRPTPAEHAALKTRIATFNMALVEVDPDKIETEALLAFTQALGLRTTDSNLFADASAVSRITATRRNPDEGGRADAGPETPGGATLGDFIPYTDKPLSWHTDGYYNPPDKQVEAWCLFCRRAARHGGENGLIDHEMAYLRLRDESPQHIAALSHPQALSIPAHVRDGRTLRAASVGPVFSVRSGHLHMRYSARARHVLWRDTPDTHAARAALDRLFSRPDVFTFEYRLEPGEGLIANNVLHCRSGFDDEEDPAKARLLYRVRFLDRIVLD</sequence>
<feature type="region of interest" description="Disordered" evidence="4">
    <location>
        <begin position="101"/>
        <end position="125"/>
    </location>
</feature>
<keyword evidence="7" id="KW-1185">Reference proteome</keyword>
<dbReference type="GO" id="GO:0017000">
    <property type="term" value="P:antibiotic biosynthetic process"/>
    <property type="evidence" value="ECO:0007669"/>
    <property type="project" value="UniProtKB-KW"/>
</dbReference>
<dbReference type="InterPro" id="IPR042098">
    <property type="entry name" value="TauD-like_sf"/>
</dbReference>
<evidence type="ECO:0000313" key="7">
    <source>
        <dbReference type="Proteomes" id="UP000274556"/>
    </source>
</evidence>
<evidence type="ECO:0000256" key="4">
    <source>
        <dbReference type="SAM" id="MobiDB-lite"/>
    </source>
</evidence>
<dbReference type="OrthoDB" id="9770519at2"/>
<keyword evidence="3" id="KW-0045">Antibiotic biosynthesis</keyword>
<organism evidence="6 7">
    <name type="scientific">Thiocapsa rosea</name>
    <dbReference type="NCBI Taxonomy" id="69360"/>
    <lineage>
        <taxon>Bacteria</taxon>
        <taxon>Pseudomonadati</taxon>
        <taxon>Pseudomonadota</taxon>
        <taxon>Gammaproteobacteria</taxon>
        <taxon>Chromatiales</taxon>
        <taxon>Chromatiaceae</taxon>
        <taxon>Thiocapsa</taxon>
    </lineage>
</organism>
<evidence type="ECO:0000256" key="1">
    <source>
        <dbReference type="ARBA" id="ARBA00001954"/>
    </source>
</evidence>
<dbReference type="Proteomes" id="UP000274556">
    <property type="component" value="Unassembled WGS sequence"/>
</dbReference>
<dbReference type="RefSeq" id="WP_120797923.1">
    <property type="nucleotide sequence ID" value="NZ_RBXL01000001.1"/>
</dbReference>
<evidence type="ECO:0000313" key="6">
    <source>
        <dbReference type="EMBL" id="RKT45711.1"/>
    </source>
</evidence>
<dbReference type="PANTHER" id="PTHR10696:SF56">
    <property type="entry name" value="TAUD_TFDA-LIKE DOMAIN-CONTAINING PROTEIN"/>
    <property type="match status" value="1"/>
</dbReference>
<accession>A0A495V8H1</accession>
<feature type="domain" description="TauD/TfdA-like" evidence="5">
    <location>
        <begin position="69"/>
        <end position="299"/>
    </location>
</feature>
<evidence type="ECO:0000256" key="3">
    <source>
        <dbReference type="ARBA" id="ARBA00023194"/>
    </source>
</evidence>
<comment type="cofactor">
    <cofactor evidence="1">
        <name>Fe(2+)</name>
        <dbReference type="ChEBI" id="CHEBI:29033"/>
    </cofactor>
</comment>
<dbReference type="InterPro" id="IPR003819">
    <property type="entry name" value="TauD/TfdA-like"/>
</dbReference>
<keyword evidence="2" id="KW-0560">Oxidoreductase</keyword>
<dbReference type="AlphaFoldDB" id="A0A495V8H1"/>
<dbReference type="GO" id="GO:0016706">
    <property type="term" value="F:2-oxoglutarate-dependent dioxygenase activity"/>
    <property type="evidence" value="ECO:0007669"/>
    <property type="project" value="UniProtKB-ARBA"/>
</dbReference>
<keyword evidence="6" id="KW-0223">Dioxygenase</keyword>